<reference evidence="11" key="1">
    <citation type="journal article" date="2019" name="Int. J. Syst. Evol. Microbiol.">
        <title>The Global Catalogue of Microorganisms (GCM) 10K type strain sequencing project: providing services to taxonomists for standard genome sequencing and annotation.</title>
        <authorList>
            <consortium name="The Broad Institute Genomics Platform"/>
            <consortium name="The Broad Institute Genome Sequencing Center for Infectious Disease"/>
            <person name="Wu L."/>
            <person name="Ma J."/>
        </authorList>
    </citation>
    <scope>NUCLEOTIDE SEQUENCE [LARGE SCALE GENOMIC DNA]</scope>
    <source>
        <strain evidence="11">CCUG 55609</strain>
    </source>
</reference>
<evidence type="ECO:0000256" key="5">
    <source>
        <dbReference type="ARBA" id="ARBA00023163"/>
    </source>
</evidence>
<feature type="region of interest" description="Disordered" evidence="7">
    <location>
        <begin position="114"/>
        <end position="137"/>
    </location>
</feature>
<feature type="domain" description="RNA polymerase sigma-70 region 2" evidence="8">
    <location>
        <begin position="38"/>
        <end position="104"/>
    </location>
</feature>
<protein>
    <recommendedName>
        <fullName evidence="6">RNA polymerase sigma factor</fullName>
    </recommendedName>
</protein>
<keyword evidence="11" id="KW-1185">Reference proteome</keyword>
<dbReference type="Gene3D" id="1.10.1740.10">
    <property type="match status" value="1"/>
</dbReference>
<sequence>MTGMPMGIEQRQADIAGASDAELVDLARADEEAAIRALVQRHNRRLFRVARAIVRNDAEAEDVVQAAYVQAFTHLDAFRREAQFSTWLTRIAVNEALGRVRRRRTTTGLEELEMQRSGSGGGEILRFPTSPWTSDPETELSRSQARFLLERAVDNLPSEFRAVFILRDVEGMSTDETASHLNLRSATVKTRLHRARKLMRTSIERQLAGSLSALFPFDGARCASMADRVVQVLKAGRATADH</sequence>
<evidence type="ECO:0000256" key="7">
    <source>
        <dbReference type="SAM" id="MobiDB-lite"/>
    </source>
</evidence>
<dbReference type="NCBIfam" id="TIGR02937">
    <property type="entry name" value="sigma70-ECF"/>
    <property type="match status" value="1"/>
</dbReference>
<dbReference type="CDD" id="cd06171">
    <property type="entry name" value="Sigma70_r4"/>
    <property type="match status" value="1"/>
</dbReference>
<evidence type="ECO:0000256" key="2">
    <source>
        <dbReference type="ARBA" id="ARBA00023015"/>
    </source>
</evidence>
<dbReference type="Pfam" id="PF04542">
    <property type="entry name" value="Sigma70_r2"/>
    <property type="match status" value="1"/>
</dbReference>
<dbReference type="PANTHER" id="PTHR43133">
    <property type="entry name" value="RNA POLYMERASE ECF-TYPE SIGMA FACTO"/>
    <property type="match status" value="1"/>
</dbReference>
<organism evidence="10 11">
    <name type="scientific">Mycoplana ramosa</name>
    <name type="common">Mycoplana bullata</name>
    <dbReference type="NCBI Taxonomy" id="40837"/>
    <lineage>
        <taxon>Bacteria</taxon>
        <taxon>Pseudomonadati</taxon>
        <taxon>Pseudomonadota</taxon>
        <taxon>Alphaproteobacteria</taxon>
        <taxon>Hyphomicrobiales</taxon>
        <taxon>Rhizobiaceae</taxon>
        <taxon>Mycoplana</taxon>
    </lineage>
</organism>
<comment type="similarity">
    <text evidence="1 6">Belongs to the sigma-70 factor family. ECF subfamily.</text>
</comment>
<dbReference type="InterPro" id="IPR013324">
    <property type="entry name" value="RNA_pol_sigma_r3/r4-like"/>
</dbReference>
<proteinExistence type="inferred from homology"/>
<accession>A0ABW3YXI8</accession>
<dbReference type="InterPro" id="IPR000838">
    <property type="entry name" value="RNA_pol_sigma70_ECF_CS"/>
</dbReference>
<evidence type="ECO:0000256" key="6">
    <source>
        <dbReference type="RuleBase" id="RU000716"/>
    </source>
</evidence>
<name>A0ABW3YXI8_MYCRA</name>
<dbReference type="InterPro" id="IPR014284">
    <property type="entry name" value="RNA_pol_sigma-70_dom"/>
</dbReference>
<dbReference type="Gene3D" id="1.10.10.10">
    <property type="entry name" value="Winged helix-like DNA-binding domain superfamily/Winged helix DNA-binding domain"/>
    <property type="match status" value="1"/>
</dbReference>
<keyword evidence="5 6" id="KW-0804">Transcription</keyword>
<dbReference type="NCBIfam" id="NF008888">
    <property type="entry name" value="PRK11922.1"/>
    <property type="match status" value="1"/>
</dbReference>
<dbReference type="Pfam" id="PF08281">
    <property type="entry name" value="Sigma70_r4_2"/>
    <property type="match status" value="1"/>
</dbReference>
<evidence type="ECO:0000256" key="4">
    <source>
        <dbReference type="ARBA" id="ARBA00023125"/>
    </source>
</evidence>
<gene>
    <name evidence="10" type="ORF">ACFQ33_12115</name>
</gene>
<dbReference type="InterPro" id="IPR007627">
    <property type="entry name" value="RNA_pol_sigma70_r2"/>
</dbReference>
<evidence type="ECO:0000313" key="10">
    <source>
        <dbReference type="EMBL" id="MFD1328637.1"/>
    </source>
</evidence>
<feature type="domain" description="RNA polymerase sigma factor 70 region 4 type 2" evidence="9">
    <location>
        <begin position="148"/>
        <end position="199"/>
    </location>
</feature>
<keyword evidence="3 6" id="KW-0731">Sigma factor</keyword>
<evidence type="ECO:0000313" key="11">
    <source>
        <dbReference type="Proteomes" id="UP001597173"/>
    </source>
</evidence>
<dbReference type="InterPro" id="IPR036388">
    <property type="entry name" value="WH-like_DNA-bd_sf"/>
</dbReference>
<dbReference type="PANTHER" id="PTHR43133:SF51">
    <property type="entry name" value="RNA POLYMERASE SIGMA FACTOR"/>
    <property type="match status" value="1"/>
</dbReference>
<dbReference type="RefSeq" id="WP_374839113.1">
    <property type="nucleotide sequence ID" value="NZ_JBHEEW010000008.1"/>
</dbReference>
<comment type="caution">
    <text evidence="10">The sequence shown here is derived from an EMBL/GenBank/DDBJ whole genome shotgun (WGS) entry which is preliminary data.</text>
</comment>
<evidence type="ECO:0000259" key="8">
    <source>
        <dbReference type="Pfam" id="PF04542"/>
    </source>
</evidence>
<dbReference type="InterPro" id="IPR013249">
    <property type="entry name" value="RNA_pol_sigma70_r4_t2"/>
</dbReference>
<keyword evidence="2 6" id="KW-0805">Transcription regulation</keyword>
<evidence type="ECO:0000259" key="9">
    <source>
        <dbReference type="Pfam" id="PF08281"/>
    </source>
</evidence>
<dbReference type="SUPFAM" id="SSF88659">
    <property type="entry name" value="Sigma3 and sigma4 domains of RNA polymerase sigma factors"/>
    <property type="match status" value="1"/>
</dbReference>
<dbReference type="PROSITE" id="PS01063">
    <property type="entry name" value="SIGMA70_ECF"/>
    <property type="match status" value="1"/>
</dbReference>
<evidence type="ECO:0000256" key="3">
    <source>
        <dbReference type="ARBA" id="ARBA00023082"/>
    </source>
</evidence>
<dbReference type="InterPro" id="IPR039425">
    <property type="entry name" value="RNA_pol_sigma-70-like"/>
</dbReference>
<dbReference type="InterPro" id="IPR013325">
    <property type="entry name" value="RNA_pol_sigma_r2"/>
</dbReference>
<keyword evidence="4 6" id="KW-0238">DNA-binding</keyword>
<dbReference type="SUPFAM" id="SSF88946">
    <property type="entry name" value="Sigma2 domain of RNA polymerase sigma factors"/>
    <property type="match status" value="1"/>
</dbReference>
<dbReference type="EMBL" id="JBHTNF010000006">
    <property type="protein sequence ID" value="MFD1328637.1"/>
    <property type="molecule type" value="Genomic_DNA"/>
</dbReference>
<dbReference type="Proteomes" id="UP001597173">
    <property type="component" value="Unassembled WGS sequence"/>
</dbReference>
<evidence type="ECO:0000256" key="1">
    <source>
        <dbReference type="ARBA" id="ARBA00010641"/>
    </source>
</evidence>